<dbReference type="NCBIfam" id="NF007783">
    <property type="entry name" value="PRK10474.1"/>
    <property type="match status" value="2"/>
</dbReference>
<evidence type="ECO:0000256" key="6">
    <source>
        <dbReference type="ARBA" id="ARBA00022553"/>
    </source>
</evidence>
<comment type="catalytic activity">
    <reaction evidence="1">
        <text>D-fructose(out) + N(pros)-phospho-L-histidyl-[protein] = D-fructose 1-phosphate(in) + L-histidyl-[protein]</text>
        <dbReference type="Rhea" id="RHEA:49252"/>
        <dbReference type="Rhea" id="RHEA-COMP:9745"/>
        <dbReference type="Rhea" id="RHEA-COMP:9746"/>
        <dbReference type="ChEBI" id="CHEBI:29979"/>
        <dbReference type="ChEBI" id="CHEBI:37721"/>
        <dbReference type="ChEBI" id="CHEBI:58674"/>
        <dbReference type="ChEBI" id="CHEBI:64837"/>
        <dbReference type="EC" id="2.7.1.202"/>
    </reaction>
</comment>
<keyword evidence="12 14" id="KW-1133">Transmembrane helix</keyword>
<keyword evidence="7" id="KW-0762">Sugar transport</keyword>
<feature type="transmembrane region" description="Helical" evidence="14">
    <location>
        <begin position="471"/>
        <end position="492"/>
    </location>
</feature>
<feature type="transmembrane region" description="Helical" evidence="14">
    <location>
        <begin position="539"/>
        <end position="560"/>
    </location>
</feature>
<dbReference type="PROSITE" id="PS51099">
    <property type="entry name" value="PTS_EIIB_TYPE_2"/>
    <property type="match status" value="2"/>
</dbReference>
<reference evidence="17 18" key="1">
    <citation type="journal article" date="2020" name="Insects">
        <title>Bacteria Belonging to Pseudomonas typographi sp. nov. from the Bark Beetle Ips typographus Have Genomic Potential to Aid in the Host Ecology.</title>
        <authorList>
            <person name="Peral-Aranega E."/>
            <person name="Saati-Santamaria Z."/>
            <person name="Kolarik M."/>
            <person name="Rivas R."/>
            <person name="Garcia-Fraile P."/>
        </authorList>
    </citation>
    <scope>NUCLEOTIDE SEQUENCE [LARGE SCALE GENOMIC DNA]</scope>
    <source>
        <strain evidence="17 18">CA3A</strain>
    </source>
</reference>
<feature type="transmembrane region" description="Helical" evidence="14">
    <location>
        <begin position="243"/>
        <end position="265"/>
    </location>
</feature>
<comment type="caution">
    <text evidence="17">The sequence shown here is derived from an EMBL/GenBank/DDBJ whole genome shotgun (WGS) entry which is preliminary data.</text>
</comment>
<evidence type="ECO:0000256" key="12">
    <source>
        <dbReference type="ARBA" id="ARBA00022989"/>
    </source>
</evidence>
<evidence type="ECO:0000256" key="2">
    <source>
        <dbReference type="ARBA" id="ARBA00004429"/>
    </source>
</evidence>
<dbReference type="Proteomes" id="UP000805841">
    <property type="component" value="Unassembled WGS sequence"/>
</dbReference>
<dbReference type="SUPFAM" id="SSF52794">
    <property type="entry name" value="PTS system IIB component-like"/>
    <property type="match status" value="2"/>
</dbReference>
<evidence type="ECO:0000256" key="13">
    <source>
        <dbReference type="ARBA" id="ARBA00023136"/>
    </source>
</evidence>
<organism evidence="17 18">
    <name type="scientific">Pseudomonas typographi</name>
    <dbReference type="NCBI Taxonomy" id="2715964"/>
    <lineage>
        <taxon>Bacteria</taxon>
        <taxon>Pseudomonadati</taxon>
        <taxon>Pseudomonadota</taxon>
        <taxon>Gammaproteobacteria</taxon>
        <taxon>Pseudomonadales</taxon>
        <taxon>Pseudomonadaceae</taxon>
        <taxon>Pseudomonas</taxon>
    </lineage>
</organism>
<keyword evidence="8 17" id="KW-0808">Transferase</keyword>
<feature type="domain" description="PTS EIIB type-2" evidence="15">
    <location>
        <begin position="120"/>
        <end position="215"/>
    </location>
</feature>
<keyword evidence="18" id="KW-1185">Reference proteome</keyword>
<sequence length="573" mass="58536">MKLAIVTACPGGRVSSVLSARLLEAAAQRQGLSTSVEVHDPQHPEKQLSPAAIAEADWVLVVRTGPLDLARFDGKRLFESTPAQALNDADGFLHDAQQQAQVYRAPTAAEVPAAGAARRVVAITACPTGVAHTFMAAEALQQAARQLGYALQVETQGSVGARNPLSAAAIAEAEVVVLAADIDVPTERFAGKRIYRCGTGIALKQPQATLDKALAEAKVEAAGGAQAPAQGERKGVYKHLLTGVSYMLPMVVAGGLLIALSFVFGIHAFEQPGTLAAALKQVGDAAFTLMVPLLAGYIAYSIADRPGLAPGMIGGLLASTLGAGFIGGILAGFIAGFAAWGINRAARLPASLEALKPILIIPLLASLVTGLAMVYLVGTPVAGMLAALTEFLNSMGTTNAILLGILLGAMMCVDLGGPINKAAYAFSVGLLASQTTAPMAATMAAGMVPPIGLGIATLLARRKFAQGEREAGKAALVLGLCFISEGAIPFAAKDPLRVIPASIAGGALTGALSMLFGCKLVAPHGGLFVLLIPNAMNHAWLYLLAILAGSVVTGVVYAAIKRGEVQEVALAAE</sequence>
<keyword evidence="11" id="KW-0418">Kinase</keyword>
<dbReference type="Pfam" id="PF02302">
    <property type="entry name" value="PTS_IIB"/>
    <property type="match status" value="1"/>
</dbReference>
<evidence type="ECO:0000256" key="10">
    <source>
        <dbReference type="ARBA" id="ARBA00022692"/>
    </source>
</evidence>
<feature type="transmembrane region" description="Helical" evidence="14">
    <location>
        <begin position="315"/>
        <end position="340"/>
    </location>
</feature>
<dbReference type="PANTHER" id="PTHR30505:SF0">
    <property type="entry name" value="FRUCTOSE-LIKE PTS SYSTEM EIIBC COMPONENT-RELATED"/>
    <property type="match status" value="1"/>
</dbReference>
<evidence type="ECO:0000256" key="1">
    <source>
        <dbReference type="ARBA" id="ARBA00001401"/>
    </source>
</evidence>
<evidence type="ECO:0000256" key="4">
    <source>
        <dbReference type="ARBA" id="ARBA00022448"/>
    </source>
</evidence>
<dbReference type="InterPro" id="IPR003353">
    <property type="entry name" value="PTS_IIB_fruc"/>
</dbReference>
<keyword evidence="9" id="KW-0598">Phosphotransferase system</keyword>
<dbReference type="RefSeq" id="WP_190418431.1">
    <property type="nucleotide sequence ID" value="NZ_JAAOCA010000006.1"/>
</dbReference>
<evidence type="ECO:0000256" key="5">
    <source>
        <dbReference type="ARBA" id="ARBA00022475"/>
    </source>
</evidence>
<feature type="domain" description="PTS EIIC type-2" evidence="16">
    <location>
        <begin position="236"/>
        <end position="570"/>
    </location>
</feature>
<dbReference type="NCBIfam" id="TIGR00829">
    <property type="entry name" value="FRU"/>
    <property type="match status" value="1"/>
</dbReference>
<dbReference type="NCBIfam" id="TIGR01427">
    <property type="entry name" value="PTS_IIC_fructo"/>
    <property type="match status" value="1"/>
</dbReference>
<evidence type="ECO:0000313" key="17">
    <source>
        <dbReference type="EMBL" id="MBD1598260.1"/>
    </source>
</evidence>
<dbReference type="EMBL" id="JAAOCA010000006">
    <property type="protein sequence ID" value="MBD1598260.1"/>
    <property type="molecule type" value="Genomic_DNA"/>
</dbReference>
<keyword evidence="10 14" id="KW-0812">Transmembrane</keyword>
<evidence type="ECO:0000256" key="11">
    <source>
        <dbReference type="ARBA" id="ARBA00022777"/>
    </source>
</evidence>
<protein>
    <recommendedName>
        <fullName evidence="3">protein-N(pi)-phosphohistidine--D-fructose phosphotransferase</fullName>
        <ecNumber evidence="3">2.7.1.202</ecNumber>
    </recommendedName>
</protein>
<feature type="transmembrane region" description="Helical" evidence="14">
    <location>
        <begin position="400"/>
        <end position="419"/>
    </location>
</feature>
<feature type="transmembrane region" description="Helical" evidence="14">
    <location>
        <begin position="360"/>
        <end position="388"/>
    </location>
</feature>
<dbReference type="InterPro" id="IPR013011">
    <property type="entry name" value="PTS_EIIB_2"/>
</dbReference>
<evidence type="ECO:0000256" key="7">
    <source>
        <dbReference type="ARBA" id="ARBA00022597"/>
    </source>
</evidence>
<keyword evidence="5" id="KW-1003">Cell membrane</keyword>
<keyword evidence="6" id="KW-0597">Phosphoprotein</keyword>
<dbReference type="PANTHER" id="PTHR30505">
    <property type="entry name" value="FRUCTOSE-LIKE PERMEASE"/>
    <property type="match status" value="1"/>
</dbReference>
<dbReference type="CDD" id="cd05569">
    <property type="entry name" value="PTS_IIB_fructose"/>
    <property type="match status" value="2"/>
</dbReference>
<feature type="domain" description="PTS EIIB type-2" evidence="15">
    <location>
        <begin position="1"/>
        <end position="98"/>
    </location>
</feature>
<feature type="transmembrane region" description="Helical" evidence="14">
    <location>
        <begin position="285"/>
        <end position="303"/>
    </location>
</feature>
<dbReference type="GO" id="GO:0016740">
    <property type="term" value="F:transferase activity"/>
    <property type="evidence" value="ECO:0007669"/>
    <property type="project" value="UniProtKB-KW"/>
</dbReference>
<dbReference type="EC" id="2.7.1.202" evidence="3"/>
<gene>
    <name evidence="17" type="ORF">HAQ05_06015</name>
</gene>
<keyword evidence="4" id="KW-0813">Transport</keyword>
<dbReference type="InterPro" id="IPR003352">
    <property type="entry name" value="PTS_EIIC"/>
</dbReference>
<proteinExistence type="predicted"/>
<dbReference type="Pfam" id="PF02378">
    <property type="entry name" value="PTS_EIIC"/>
    <property type="match status" value="1"/>
</dbReference>
<accession>A0ABR7YYJ5</accession>
<dbReference type="InterPro" id="IPR013014">
    <property type="entry name" value="PTS_EIIC_2"/>
</dbReference>
<name>A0ABR7YYJ5_9PSED</name>
<dbReference type="InterPro" id="IPR050864">
    <property type="entry name" value="Bacterial_PTS_Sugar_Transport"/>
</dbReference>
<evidence type="ECO:0000256" key="3">
    <source>
        <dbReference type="ARBA" id="ARBA00012799"/>
    </source>
</evidence>
<evidence type="ECO:0000256" key="8">
    <source>
        <dbReference type="ARBA" id="ARBA00022679"/>
    </source>
</evidence>
<feature type="transmembrane region" description="Helical" evidence="14">
    <location>
        <begin position="439"/>
        <end position="459"/>
    </location>
</feature>
<dbReference type="InterPro" id="IPR006327">
    <property type="entry name" value="PTS_IIC_fruc"/>
</dbReference>
<dbReference type="Pfam" id="PF25554">
    <property type="entry name" value="PTS_EIIB_BC_N"/>
    <property type="match status" value="1"/>
</dbReference>
<keyword evidence="13 14" id="KW-0472">Membrane</keyword>
<dbReference type="Gene3D" id="3.40.50.2300">
    <property type="match status" value="2"/>
</dbReference>
<comment type="subcellular location">
    <subcellularLocation>
        <location evidence="2">Cell inner membrane</location>
        <topology evidence="2">Multi-pass membrane protein</topology>
    </subcellularLocation>
</comment>
<dbReference type="InterPro" id="IPR036095">
    <property type="entry name" value="PTS_EIIB-like_sf"/>
</dbReference>
<dbReference type="InterPro" id="IPR003501">
    <property type="entry name" value="PTS_EIIB_2/3"/>
</dbReference>
<dbReference type="PROSITE" id="PS51104">
    <property type="entry name" value="PTS_EIIC_TYPE_2"/>
    <property type="match status" value="1"/>
</dbReference>
<evidence type="ECO:0000256" key="9">
    <source>
        <dbReference type="ARBA" id="ARBA00022683"/>
    </source>
</evidence>
<evidence type="ECO:0000256" key="14">
    <source>
        <dbReference type="SAM" id="Phobius"/>
    </source>
</evidence>
<evidence type="ECO:0000259" key="16">
    <source>
        <dbReference type="PROSITE" id="PS51104"/>
    </source>
</evidence>
<evidence type="ECO:0000259" key="15">
    <source>
        <dbReference type="PROSITE" id="PS51099"/>
    </source>
</evidence>
<evidence type="ECO:0000313" key="18">
    <source>
        <dbReference type="Proteomes" id="UP000805841"/>
    </source>
</evidence>